<comment type="caution">
    <text evidence="4">The sequence shown here is derived from an EMBL/GenBank/DDBJ whole genome shotgun (WGS) entry which is preliminary data.</text>
</comment>
<name>A0A8T9BSB0_9HELO</name>
<dbReference type="Pfam" id="PF18922">
    <property type="entry name" value="DUF5672"/>
    <property type="match status" value="1"/>
</dbReference>
<keyword evidence="2" id="KW-0812">Transmembrane</keyword>
<dbReference type="AlphaFoldDB" id="A0A8T9BSB0"/>
<evidence type="ECO:0000256" key="1">
    <source>
        <dbReference type="SAM" id="MobiDB-lite"/>
    </source>
</evidence>
<feature type="region of interest" description="Disordered" evidence="1">
    <location>
        <begin position="329"/>
        <end position="358"/>
    </location>
</feature>
<proteinExistence type="predicted"/>
<reference evidence="4 5" key="1">
    <citation type="submission" date="2018-05" db="EMBL/GenBank/DDBJ databases">
        <title>Genome sequencing and assembly of the regulated plant pathogen Lachnellula willkommii and related sister species for the development of diagnostic species identification markers.</title>
        <authorList>
            <person name="Giroux E."/>
            <person name="Bilodeau G."/>
        </authorList>
    </citation>
    <scope>NUCLEOTIDE SEQUENCE [LARGE SCALE GENOMIC DNA]</scope>
    <source>
        <strain evidence="4 5">CBS 268.59</strain>
    </source>
</reference>
<feature type="domain" description="DUF5672" evidence="3">
    <location>
        <begin position="145"/>
        <end position="286"/>
    </location>
</feature>
<sequence>MTTAMANAQAGSSSLGNGIFVINRTRILLVVSLILTWTIASLIPSYKQSVKDLAHQKYADAIGHLPALKVDWHPKVDDPRAQFNTSKVALLVEGRPIPHLVPQLLHMISVMPPDWRFKFIGTNKSVMSVSRSFATQYQVLNGKLDLIVLPKPWKVDSKEDVYRLFTDIRFYDEHLSEVEWMLKFESDSIMCANSGDTLDDWLHYDWAGAPRSANDRFAGNGGLSLRRVSTVKRILGFQSRYNDTEPEDEWFGKRITLLPGAKVATGAEENHLSVEDVYFEKPMGYHVRDGGENLADDVWKDPAKRKKNFDYCPELAMIMPMKLERERCEGDNKHGEIKSGVRGGRSDDGTEEDLKDRTVISDARLPGFSREADEARKASLVA</sequence>
<evidence type="ECO:0000256" key="2">
    <source>
        <dbReference type="SAM" id="Phobius"/>
    </source>
</evidence>
<evidence type="ECO:0000313" key="5">
    <source>
        <dbReference type="Proteomes" id="UP000469558"/>
    </source>
</evidence>
<keyword evidence="2" id="KW-1133">Transmembrane helix</keyword>
<dbReference type="Proteomes" id="UP000469558">
    <property type="component" value="Unassembled WGS sequence"/>
</dbReference>
<organism evidence="4 5">
    <name type="scientific">Lachnellula suecica</name>
    <dbReference type="NCBI Taxonomy" id="602035"/>
    <lineage>
        <taxon>Eukaryota</taxon>
        <taxon>Fungi</taxon>
        <taxon>Dikarya</taxon>
        <taxon>Ascomycota</taxon>
        <taxon>Pezizomycotina</taxon>
        <taxon>Leotiomycetes</taxon>
        <taxon>Helotiales</taxon>
        <taxon>Lachnaceae</taxon>
        <taxon>Lachnellula</taxon>
    </lineage>
</organism>
<dbReference type="InterPro" id="IPR043729">
    <property type="entry name" value="DUF5672"/>
</dbReference>
<gene>
    <name evidence="4" type="ORF">LSUE1_G009810</name>
</gene>
<evidence type="ECO:0000313" key="4">
    <source>
        <dbReference type="EMBL" id="TVY57095.1"/>
    </source>
</evidence>
<accession>A0A8T9BSB0</accession>
<evidence type="ECO:0000259" key="3">
    <source>
        <dbReference type="Pfam" id="PF18922"/>
    </source>
</evidence>
<dbReference type="OrthoDB" id="10025998at2759"/>
<protein>
    <recommendedName>
        <fullName evidence="3">DUF5672 domain-containing protein</fullName>
    </recommendedName>
</protein>
<keyword evidence="5" id="KW-1185">Reference proteome</keyword>
<keyword evidence="2" id="KW-0472">Membrane</keyword>
<dbReference type="EMBL" id="QGMK01002628">
    <property type="protein sequence ID" value="TVY57095.1"/>
    <property type="molecule type" value="Genomic_DNA"/>
</dbReference>
<feature type="transmembrane region" description="Helical" evidence="2">
    <location>
        <begin position="27"/>
        <end position="46"/>
    </location>
</feature>